<keyword evidence="3 9" id="KW-0963">Cytoplasm</keyword>
<evidence type="ECO:0000256" key="2">
    <source>
        <dbReference type="ARBA" id="ARBA00005312"/>
    </source>
</evidence>
<dbReference type="PANTHER" id="PTHR43450">
    <property type="entry name" value="ASPARTYL-TRNA SYNTHETASE"/>
    <property type="match status" value="1"/>
</dbReference>
<comment type="caution">
    <text evidence="11">The sequence shown here is derived from an EMBL/GenBank/DDBJ whole genome shotgun (WGS) entry which is preliminary data.</text>
</comment>
<dbReference type="AlphaFoldDB" id="A0A923LX69"/>
<feature type="binding site" evidence="9">
    <location>
        <begin position="225"/>
        <end position="227"/>
    </location>
    <ligand>
        <name>ATP</name>
        <dbReference type="ChEBI" id="CHEBI:30616"/>
    </ligand>
</feature>
<keyword evidence="6 9" id="KW-0067">ATP-binding</keyword>
<comment type="caution">
    <text evidence="9">Lacks conserved residue(s) required for the propagation of feature annotation.</text>
</comment>
<evidence type="ECO:0000256" key="1">
    <source>
        <dbReference type="ARBA" id="ARBA00004496"/>
    </source>
</evidence>
<evidence type="ECO:0000256" key="5">
    <source>
        <dbReference type="ARBA" id="ARBA00022741"/>
    </source>
</evidence>
<dbReference type="HAMAP" id="MF_02075">
    <property type="entry name" value="Asp_tRNA_synth_type2"/>
    <property type="match status" value="1"/>
</dbReference>
<comment type="subcellular location">
    <subcellularLocation>
        <location evidence="1 9">Cytoplasm</location>
    </subcellularLocation>
</comment>
<feature type="binding site" evidence="9">
    <location>
        <position position="371"/>
    </location>
    <ligand>
        <name>L-aspartate</name>
        <dbReference type="ChEBI" id="CHEBI:29991"/>
    </ligand>
</feature>
<dbReference type="GO" id="GO:0004815">
    <property type="term" value="F:aspartate-tRNA ligase activity"/>
    <property type="evidence" value="ECO:0007669"/>
    <property type="project" value="UniProtKB-UniRule"/>
</dbReference>
<feature type="binding site" evidence="9">
    <location>
        <position position="367"/>
    </location>
    <ligand>
        <name>L-aspartate</name>
        <dbReference type="ChEBI" id="CHEBI:29991"/>
    </ligand>
</feature>
<evidence type="ECO:0000313" key="12">
    <source>
        <dbReference type="Proteomes" id="UP000606499"/>
    </source>
</evidence>
<feature type="binding site" evidence="9">
    <location>
        <position position="364"/>
    </location>
    <ligand>
        <name>ATP</name>
        <dbReference type="ChEBI" id="CHEBI:30616"/>
    </ligand>
</feature>
<accession>A0A923LX69</accession>
<dbReference type="GO" id="GO:0017101">
    <property type="term" value="C:aminoacyl-tRNA synthetase multienzyme complex"/>
    <property type="evidence" value="ECO:0007669"/>
    <property type="project" value="TreeGrafter"/>
</dbReference>
<dbReference type="PANTHER" id="PTHR43450:SF1">
    <property type="entry name" value="ASPARTATE--TRNA LIGASE, CYTOPLASMIC"/>
    <property type="match status" value="1"/>
</dbReference>
<dbReference type="GO" id="GO:0005524">
    <property type="term" value="F:ATP binding"/>
    <property type="evidence" value="ECO:0007669"/>
    <property type="project" value="UniProtKB-UniRule"/>
</dbReference>
<dbReference type="InterPro" id="IPR004365">
    <property type="entry name" value="NA-bd_OB_tRNA"/>
</dbReference>
<dbReference type="InterPro" id="IPR002312">
    <property type="entry name" value="Asp/Asn-tRNA-synth_IIb"/>
</dbReference>
<dbReference type="Gene3D" id="3.30.930.10">
    <property type="entry name" value="Bira Bifunctional Protein, Domain 2"/>
    <property type="match status" value="1"/>
</dbReference>
<dbReference type="Pfam" id="PF00152">
    <property type="entry name" value="tRNA-synt_2"/>
    <property type="match status" value="1"/>
</dbReference>
<dbReference type="FunFam" id="3.30.930.10:FF:000038">
    <property type="entry name" value="Aspartate--tRNA ligase"/>
    <property type="match status" value="1"/>
</dbReference>
<keyword evidence="12" id="KW-1185">Reference proteome</keyword>
<dbReference type="EMBL" id="JACOPL010000014">
    <property type="protein sequence ID" value="MBC5726348.1"/>
    <property type="molecule type" value="Genomic_DNA"/>
</dbReference>
<name>A0A923LX69_9FIRM</name>
<dbReference type="EC" id="6.1.1.12" evidence="9"/>
<comment type="catalytic activity">
    <reaction evidence="9">
        <text>tRNA(Asp) + L-aspartate + ATP = L-aspartyl-tRNA(Asp) + AMP + diphosphate</text>
        <dbReference type="Rhea" id="RHEA:19649"/>
        <dbReference type="Rhea" id="RHEA-COMP:9660"/>
        <dbReference type="Rhea" id="RHEA-COMP:9678"/>
        <dbReference type="ChEBI" id="CHEBI:29991"/>
        <dbReference type="ChEBI" id="CHEBI:30616"/>
        <dbReference type="ChEBI" id="CHEBI:33019"/>
        <dbReference type="ChEBI" id="CHEBI:78442"/>
        <dbReference type="ChEBI" id="CHEBI:78516"/>
        <dbReference type="ChEBI" id="CHEBI:456215"/>
        <dbReference type="EC" id="6.1.1.12"/>
    </reaction>
</comment>
<evidence type="ECO:0000256" key="3">
    <source>
        <dbReference type="ARBA" id="ARBA00022490"/>
    </source>
</evidence>
<dbReference type="InterPro" id="IPR006195">
    <property type="entry name" value="aa-tRNA-synth_II"/>
</dbReference>
<evidence type="ECO:0000259" key="10">
    <source>
        <dbReference type="PROSITE" id="PS50862"/>
    </source>
</evidence>
<reference evidence="11" key="1">
    <citation type="submission" date="2020-08" db="EMBL/GenBank/DDBJ databases">
        <title>Genome public.</title>
        <authorList>
            <person name="Liu C."/>
            <person name="Sun Q."/>
        </authorList>
    </citation>
    <scope>NUCLEOTIDE SEQUENCE</scope>
    <source>
        <strain evidence="11">NSJ-28</strain>
    </source>
</reference>
<dbReference type="Proteomes" id="UP000606499">
    <property type="component" value="Unassembled WGS sequence"/>
</dbReference>
<sequence>MEMIHEAGQYVDTVKRVCGAVGSEVTFRGTVHRARDMSDFSFIIMRVERGLIQCTFQGDEIGGVKRADIRDAMVLEVTGKVHEEPRAEHGIEVVLSAVKVIGRPYEQLPVPLGKKYMGLSLDVDLPLRPITLRHPVKQAVFRVQGAIADGFAQYMQAQGFTHIHTPKIVVAGAEGGANLFKLDYFGQPAYLAQSPQFHKQYLAGAFGRVFEIGSVYRAERHNTSRHLNEYIGLDFEMAYIDSMYDVMAMETGMLKSVMAYVKEHCAEELALLKADVPEIREIPTIRFHEAKQIMEEKYGHKSKNRYDLNPDEEVLLCQWAKEQHDSEFVFVTHFPSAKRPFYAMDDPEDPKLALSFDLLFRGLEVTTGGQRIHDYQEQMDKLAARKMNAELFESFTILHKYGMPPHGGLGIGLERLTMQLLRLNNVRDASMFPRDMNRLEP</sequence>
<dbReference type="SUPFAM" id="SSF55681">
    <property type="entry name" value="Class II aaRS and biotin synthetases"/>
    <property type="match status" value="1"/>
</dbReference>
<evidence type="ECO:0000313" key="11">
    <source>
        <dbReference type="EMBL" id="MBC5726348.1"/>
    </source>
</evidence>
<feature type="binding site" evidence="9">
    <location>
        <position position="217"/>
    </location>
    <ligand>
        <name>L-aspartate</name>
        <dbReference type="ChEBI" id="CHEBI:29991"/>
    </ligand>
</feature>
<dbReference type="RefSeq" id="WP_107631809.1">
    <property type="nucleotide sequence ID" value="NZ_JACOPL010000014.1"/>
</dbReference>
<evidence type="ECO:0000256" key="7">
    <source>
        <dbReference type="ARBA" id="ARBA00022917"/>
    </source>
</evidence>
<keyword evidence="7 9" id="KW-0648">Protein biosynthesis</keyword>
<dbReference type="Pfam" id="PF01336">
    <property type="entry name" value="tRNA_anti-codon"/>
    <property type="match status" value="1"/>
</dbReference>
<dbReference type="InterPro" id="IPR004523">
    <property type="entry name" value="Asp-tRNA_synthase_2"/>
</dbReference>
<evidence type="ECO:0000256" key="4">
    <source>
        <dbReference type="ARBA" id="ARBA00022598"/>
    </source>
</evidence>
<dbReference type="GO" id="GO:0006422">
    <property type="term" value="P:aspartyl-tRNA aminoacylation"/>
    <property type="evidence" value="ECO:0007669"/>
    <property type="project" value="UniProtKB-UniRule"/>
</dbReference>
<keyword evidence="8 9" id="KW-0030">Aminoacyl-tRNA synthetase</keyword>
<evidence type="ECO:0000256" key="9">
    <source>
        <dbReference type="HAMAP-Rule" id="MF_02075"/>
    </source>
</evidence>
<feature type="binding site" evidence="9">
    <location>
        <begin position="217"/>
        <end position="219"/>
    </location>
    <ligand>
        <name>ATP</name>
        <dbReference type="ChEBI" id="CHEBI:30616"/>
    </ligand>
</feature>
<dbReference type="InterPro" id="IPR012340">
    <property type="entry name" value="NA-bd_OB-fold"/>
</dbReference>
<feature type="region of interest" description="Aspartate" evidence="9">
    <location>
        <begin position="196"/>
        <end position="199"/>
    </location>
</feature>
<organism evidence="11 12">
    <name type="scientific">Agathobaculum faecis</name>
    <dbReference type="NCBI Taxonomy" id="2763013"/>
    <lineage>
        <taxon>Bacteria</taxon>
        <taxon>Bacillati</taxon>
        <taxon>Bacillota</taxon>
        <taxon>Clostridia</taxon>
        <taxon>Eubacteriales</taxon>
        <taxon>Butyricicoccaceae</taxon>
        <taxon>Agathobaculum</taxon>
    </lineage>
</organism>
<dbReference type="NCBIfam" id="NF003483">
    <property type="entry name" value="PRK05159.1"/>
    <property type="match status" value="1"/>
</dbReference>
<keyword evidence="4 9" id="KW-0436">Ligase</keyword>
<dbReference type="PRINTS" id="PR01042">
    <property type="entry name" value="TRNASYNTHASP"/>
</dbReference>
<comment type="subunit">
    <text evidence="9">Homodimer.</text>
</comment>
<feature type="binding site" evidence="9">
    <location>
        <begin position="412"/>
        <end position="415"/>
    </location>
    <ligand>
        <name>ATP</name>
        <dbReference type="ChEBI" id="CHEBI:30616"/>
    </ligand>
</feature>
<dbReference type="InterPro" id="IPR045864">
    <property type="entry name" value="aa-tRNA-synth_II/BPL/LPL"/>
</dbReference>
<comment type="similarity">
    <text evidence="2 9">Belongs to the class-II aminoacyl-tRNA synthetase family. Type 2 subfamily.</text>
</comment>
<protein>
    <recommendedName>
        <fullName evidence="9">Aspartate--tRNA ligase</fullName>
        <ecNumber evidence="9">6.1.1.12</ecNumber>
    </recommendedName>
    <alternativeName>
        <fullName evidence="9">Aspartyl-tRNA synthetase</fullName>
        <shortName evidence="9">AspRS</shortName>
    </alternativeName>
</protein>
<feature type="binding site" evidence="9">
    <location>
        <position position="174"/>
    </location>
    <ligand>
        <name>L-aspartate</name>
        <dbReference type="ChEBI" id="CHEBI:29991"/>
    </ligand>
</feature>
<dbReference type="GO" id="GO:0016740">
    <property type="term" value="F:transferase activity"/>
    <property type="evidence" value="ECO:0007669"/>
    <property type="project" value="UniProtKB-ARBA"/>
</dbReference>
<dbReference type="PROSITE" id="PS50862">
    <property type="entry name" value="AA_TRNA_LIGASE_II"/>
    <property type="match status" value="1"/>
</dbReference>
<dbReference type="InterPro" id="IPR004364">
    <property type="entry name" value="Aa-tRNA-synt_II"/>
</dbReference>
<evidence type="ECO:0000256" key="6">
    <source>
        <dbReference type="ARBA" id="ARBA00022840"/>
    </source>
</evidence>
<dbReference type="GO" id="GO:0005829">
    <property type="term" value="C:cytosol"/>
    <property type="evidence" value="ECO:0007669"/>
    <property type="project" value="TreeGrafter"/>
</dbReference>
<proteinExistence type="inferred from homology"/>
<comment type="function">
    <text evidence="9">Catalyzes the attachment of L-aspartate to tRNA(Asp) in a two-step reaction: L-aspartate is first activated by ATP to form Asp-AMP and then transferred to the acceptor end of tRNA(Asp).</text>
</comment>
<gene>
    <name evidence="9 11" type="primary">aspS</name>
    <name evidence="11" type="ORF">H8S45_12875</name>
</gene>
<evidence type="ECO:0000256" key="8">
    <source>
        <dbReference type="ARBA" id="ARBA00023146"/>
    </source>
</evidence>
<feature type="domain" description="Aminoacyl-transfer RNA synthetases class-II family profile" evidence="10">
    <location>
        <begin position="141"/>
        <end position="441"/>
    </location>
</feature>
<dbReference type="Gene3D" id="2.40.50.140">
    <property type="entry name" value="Nucleic acid-binding proteins"/>
    <property type="match status" value="1"/>
</dbReference>
<dbReference type="SUPFAM" id="SSF50249">
    <property type="entry name" value="Nucleic acid-binding proteins"/>
    <property type="match status" value="1"/>
</dbReference>
<dbReference type="GO" id="GO:0140096">
    <property type="term" value="F:catalytic activity, acting on a protein"/>
    <property type="evidence" value="ECO:0007669"/>
    <property type="project" value="UniProtKB-ARBA"/>
</dbReference>
<keyword evidence="5 9" id="KW-0547">Nucleotide-binding</keyword>
<dbReference type="GO" id="GO:0003723">
    <property type="term" value="F:RNA binding"/>
    <property type="evidence" value="ECO:0007669"/>
    <property type="project" value="TreeGrafter"/>
</dbReference>